<evidence type="ECO:0008006" key="4">
    <source>
        <dbReference type="Google" id="ProtNLM"/>
    </source>
</evidence>
<feature type="compositionally biased region" description="Polar residues" evidence="1">
    <location>
        <begin position="467"/>
        <end position="478"/>
    </location>
</feature>
<evidence type="ECO:0000256" key="1">
    <source>
        <dbReference type="SAM" id="MobiDB-lite"/>
    </source>
</evidence>
<accession>A0ABQ4F4C2</accession>
<reference evidence="2 3" key="1">
    <citation type="submission" date="2021-01" db="EMBL/GenBank/DDBJ databases">
        <title>Whole genome shotgun sequence of Plantactinospora mayteni NBRC 109088.</title>
        <authorList>
            <person name="Komaki H."/>
            <person name="Tamura T."/>
        </authorList>
    </citation>
    <scope>NUCLEOTIDE SEQUENCE [LARGE SCALE GENOMIC DNA]</scope>
    <source>
        <strain evidence="2 3">NBRC 109088</strain>
    </source>
</reference>
<proteinExistence type="predicted"/>
<keyword evidence="3" id="KW-1185">Reference proteome</keyword>
<gene>
    <name evidence="2" type="ORF">Pma05_83360</name>
</gene>
<dbReference type="Proteomes" id="UP000621500">
    <property type="component" value="Unassembled WGS sequence"/>
</dbReference>
<dbReference type="EMBL" id="BONX01000084">
    <property type="protein sequence ID" value="GIH01764.1"/>
    <property type="molecule type" value="Genomic_DNA"/>
</dbReference>
<protein>
    <recommendedName>
        <fullName evidence="4">Peptidase</fullName>
    </recommendedName>
</protein>
<evidence type="ECO:0000313" key="3">
    <source>
        <dbReference type="Proteomes" id="UP000621500"/>
    </source>
</evidence>
<feature type="region of interest" description="Disordered" evidence="1">
    <location>
        <begin position="450"/>
        <end position="479"/>
    </location>
</feature>
<comment type="caution">
    <text evidence="2">The sequence shown here is derived from an EMBL/GenBank/DDBJ whole genome shotgun (WGS) entry which is preliminary data.</text>
</comment>
<dbReference type="RefSeq" id="WP_203862985.1">
    <property type="nucleotide sequence ID" value="NZ_BAAAZQ010000050.1"/>
</dbReference>
<sequence length="696" mass="74311">MVRRVLRRWERLALAVAAVMVVAGGGVSALADEADGWPFASTVSAAPTGTDGPRAVTLVTGDRVVADPARRRYEFRAAPGREQMSYRSVSVGGRQFVIPNDAQVLVASGKLDLRLFDVTTLLEQGTSTSLLVTRDGAGTRREPVTTAEPAGRWAELTEPSAAASGARLGSRQLRAGVRTVMLDGPPPVEPRRAAAAEQHDLTFVFRNRDGAATVDASTLLVGIDDWNAFAFVTPGPDGTATTRLPKGRYVAESVVHTSRPGKDVPATSVIVNPELTVGTDARLEIDAAATRPISVTVPDPAAVGLGVFVSFRRSMGSGDLTSAHGSPDVTALFAAHDGPAVPDDQLDTAVSAFFARPGPLGTVTDSPMVYAGSWQQRGRLVTGFRKRVTEAELSTVRAEHGAVAPGRHATKSMVAELPLFRISSPIEYITTPFTRIERYAGTAQWANDFTEYAPSEDPDPWNREDLTSQAQSPTTYQPGQRYVERWNLGPFWPDPQVRRGGDTIKARPTLYGDAAGGREGTSAYQRAHVALYRDGHLVGESDRLDGNEFTVPAGTAGFRLTAQAERDFTELATRTSAAWTFSSAPVNGEFEKLPLLSVRFAPWVDLHSRAPSGRVVAMPVHVERGAPGTAVRSLTVEVSYDAGATWQLVPVTGPADRRVALVRHPAGPGLVSLRATATDAAGNTVEQTILNAYRLA</sequence>
<evidence type="ECO:0000313" key="2">
    <source>
        <dbReference type="EMBL" id="GIH01764.1"/>
    </source>
</evidence>
<name>A0ABQ4F4C2_9ACTN</name>
<organism evidence="2 3">
    <name type="scientific">Plantactinospora mayteni</name>
    <dbReference type="NCBI Taxonomy" id="566021"/>
    <lineage>
        <taxon>Bacteria</taxon>
        <taxon>Bacillati</taxon>
        <taxon>Actinomycetota</taxon>
        <taxon>Actinomycetes</taxon>
        <taxon>Micromonosporales</taxon>
        <taxon>Micromonosporaceae</taxon>
        <taxon>Plantactinospora</taxon>
    </lineage>
</organism>